<dbReference type="GO" id="GO:0071932">
    <property type="term" value="P:replication fork reversal"/>
    <property type="evidence" value="ECO:0007669"/>
    <property type="project" value="TreeGrafter"/>
</dbReference>
<keyword evidence="1" id="KW-0411">Iron-sulfur</keyword>
<evidence type="ECO:0000256" key="1">
    <source>
        <dbReference type="RuleBase" id="RU367041"/>
    </source>
</evidence>
<dbReference type="GO" id="GO:0033567">
    <property type="term" value="P:DNA replication, Okazaki fragment processing"/>
    <property type="evidence" value="ECO:0007669"/>
    <property type="project" value="UniProtKB-UniRule"/>
</dbReference>
<sequence>SDSFNEDQWGVIEKAMCTEEYALILGMPGTGKTTTIAELIKTLIGAGNTVLFTSCTHSAADSTSLK</sequence>
<evidence type="ECO:0000259" key="2">
    <source>
        <dbReference type="Pfam" id="PF13086"/>
    </source>
</evidence>
<proteinExistence type="inferred from homology"/>
<comment type="catalytic activity">
    <reaction evidence="1">
        <text>ATP + H2O = ADP + phosphate + H(+)</text>
        <dbReference type="Rhea" id="RHEA:13065"/>
        <dbReference type="ChEBI" id="CHEBI:15377"/>
        <dbReference type="ChEBI" id="CHEBI:15378"/>
        <dbReference type="ChEBI" id="CHEBI:30616"/>
        <dbReference type="ChEBI" id="CHEBI:43474"/>
        <dbReference type="ChEBI" id="CHEBI:456216"/>
        <dbReference type="EC" id="3.6.4.12"/>
    </reaction>
</comment>
<feature type="domain" description="DNA2/NAM7 helicase helicase" evidence="2">
    <location>
        <begin position="4"/>
        <end position="63"/>
    </location>
</feature>
<dbReference type="GO" id="GO:0005737">
    <property type="term" value="C:cytoplasm"/>
    <property type="evidence" value="ECO:0007669"/>
    <property type="project" value="TreeGrafter"/>
</dbReference>
<keyword evidence="1" id="KW-0004">4Fe-4S</keyword>
<keyword evidence="1" id="KW-0227">DNA damage</keyword>
<dbReference type="InterPro" id="IPR045055">
    <property type="entry name" value="DNA2/NAM7-like"/>
</dbReference>
<dbReference type="EC" id="3.6.4.12" evidence="1"/>
<dbReference type="Gene3D" id="3.40.50.300">
    <property type="entry name" value="P-loop containing nucleotide triphosphate hydrolases"/>
    <property type="match status" value="1"/>
</dbReference>
<dbReference type="GO" id="GO:0017108">
    <property type="term" value="F:5'-flap endonuclease activity"/>
    <property type="evidence" value="ECO:0007669"/>
    <property type="project" value="UniProtKB-UniRule"/>
</dbReference>
<dbReference type="GO" id="GO:0046872">
    <property type="term" value="F:metal ion binding"/>
    <property type="evidence" value="ECO:0007669"/>
    <property type="project" value="UniProtKB-UniRule"/>
</dbReference>
<evidence type="ECO:0000313" key="3">
    <source>
        <dbReference type="EMBL" id="CAH7681075.1"/>
    </source>
</evidence>
<dbReference type="GO" id="GO:0005694">
    <property type="term" value="C:chromosome"/>
    <property type="evidence" value="ECO:0007669"/>
    <property type="project" value="UniProtKB-SubCell"/>
</dbReference>
<organism evidence="3 4">
    <name type="scientific">Phakopsora pachyrhizi</name>
    <name type="common">Asian soybean rust disease fungus</name>
    <dbReference type="NCBI Taxonomy" id="170000"/>
    <lineage>
        <taxon>Eukaryota</taxon>
        <taxon>Fungi</taxon>
        <taxon>Dikarya</taxon>
        <taxon>Basidiomycota</taxon>
        <taxon>Pucciniomycotina</taxon>
        <taxon>Pucciniomycetes</taxon>
        <taxon>Pucciniales</taxon>
        <taxon>Phakopsoraceae</taxon>
        <taxon>Phakopsora</taxon>
    </lineage>
</organism>
<keyword evidence="1" id="KW-0234">DNA repair</keyword>
<comment type="subcellular location">
    <subcellularLocation>
        <location evidence="1">Nucleus</location>
    </subcellularLocation>
    <subcellularLocation>
        <location evidence="1">Chromosome</location>
    </subcellularLocation>
</comment>
<dbReference type="Proteomes" id="UP001153365">
    <property type="component" value="Unassembled WGS sequence"/>
</dbReference>
<keyword evidence="1" id="KW-0511">Multifunctional enzyme</keyword>
<keyword evidence="1" id="KW-0238">DNA-binding</keyword>
<dbReference type="GO" id="GO:0003677">
    <property type="term" value="F:DNA binding"/>
    <property type="evidence" value="ECO:0007669"/>
    <property type="project" value="UniProtKB-UniRule"/>
</dbReference>
<dbReference type="InterPro" id="IPR041677">
    <property type="entry name" value="DNA2/NAM7_AAA_11"/>
</dbReference>
<dbReference type="GO" id="GO:0005634">
    <property type="term" value="C:nucleus"/>
    <property type="evidence" value="ECO:0007669"/>
    <property type="project" value="UniProtKB-SubCell"/>
</dbReference>
<gene>
    <name evidence="3" type="ORF">PPACK8108_LOCUS13621</name>
</gene>
<protein>
    <recommendedName>
        <fullName evidence="1">DNA replication ATP-dependent helicase/nuclease</fullName>
        <ecNumber evidence="1">3.1.-.-</ecNumber>
        <ecNumber evidence="1">3.6.4.12</ecNumber>
    </recommendedName>
</protein>
<name>A0AAV0B3Q3_PHAPC</name>
<evidence type="ECO:0000313" key="4">
    <source>
        <dbReference type="Proteomes" id="UP001153365"/>
    </source>
</evidence>
<keyword evidence="1" id="KW-0158">Chromosome</keyword>
<dbReference type="GO" id="GO:0017116">
    <property type="term" value="F:single-stranded DNA helicase activity"/>
    <property type="evidence" value="ECO:0007669"/>
    <property type="project" value="UniProtKB-UniRule"/>
</dbReference>
<keyword evidence="1" id="KW-0378">Hydrolase</keyword>
<keyword evidence="1" id="KW-0347">Helicase</keyword>
<keyword evidence="1" id="KW-0540">Nuclease</keyword>
<dbReference type="EMBL" id="CALTRL010003389">
    <property type="protein sequence ID" value="CAH7681075.1"/>
    <property type="molecule type" value="Genomic_DNA"/>
</dbReference>
<dbReference type="SUPFAM" id="SSF52540">
    <property type="entry name" value="P-loop containing nucleoside triphosphate hydrolases"/>
    <property type="match status" value="1"/>
</dbReference>
<accession>A0AAV0B3Q3</accession>
<dbReference type="Pfam" id="PF13086">
    <property type="entry name" value="AAA_11"/>
    <property type="match status" value="1"/>
</dbReference>
<keyword evidence="4" id="KW-1185">Reference proteome</keyword>
<feature type="non-terminal residue" evidence="3">
    <location>
        <position position="1"/>
    </location>
</feature>
<dbReference type="GO" id="GO:0005524">
    <property type="term" value="F:ATP binding"/>
    <property type="evidence" value="ECO:0007669"/>
    <property type="project" value="UniProtKB-UniRule"/>
</dbReference>
<keyword evidence="1" id="KW-0408">Iron</keyword>
<comment type="caution">
    <text evidence="3">The sequence shown here is derived from an EMBL/GenBank/DDBJ whole genome shotgun (WGS) entry which is preliminary data.</text>
</comment>
<dbReference type="AlphaFoldDB" id="A0AAV0B3Q3"/>
<comment type="similarity">
    <text evidence="1">Belongs to the DNA2/NAM7 helicase family.</text>
</comment>
<dbReference type="GO" id="GO:0006281">
    <property type="term" value="P:DNA repair"/>
    <property type="evidence" value="ECO:0007669"/>
    <property type="project" value="UniProtKB-KW"/>
</dbReference>
<dbReference type="EC" id="3.1.-.-" evidence="1"/>
<reference evidence="3" key="1">
    <citation type="submission" date="2022-06" db="EMBL/GenBank/DDBJ databases">
        <authorList>
            <consortium name="SYNGENTA / RWTH Aachen University"/>
        </authorList>
    </citation>
    <scope>NUCLEOTIDE SEQUENCE</scope>
</reference>
<dbReference type="PANTHER" id="PTHR10887:SF433">
    <property type="entry name" value="DNA REPLICATION ATP-DEPENDENT HELICASE_NUCLEASE DNA2"/>
    <property type="match status" value="1"/>
</dbReference>
<dbReference type="PANTHER" id="PTHR10887">
    <property type="entry name" value="DNA2/NAM7 HELICASE FAMILY"/>
    <property type="match status" value="1"/>
</dbReference>
<keyword evidence="1" id="KW-0479">Metal-binding</keyword>
<dbReference type="InterPro" id="IPR027417">
    <property type="entry name" value="P-loop_NTPase"/>
</dbReference>
<keyword evidence="1" id="KW-0067">ATP-binding</keyword>
<feature type="non-terminal residue" evidence="3">
    <location>
        <position position="66"/>
    </location>
</feature>
<keyword evidence="1" id="KW-0547">Nucleotide-binding</keyword>
<keyword evidence="1" id="KW-0235">DNA replication</keyword>
<dbReference type="GO" id="GO:0051539">
    <property type="term" value="F:4 iron, 4 sulfur cluster binding"/>
    <property type="evidence" value="ECO:0007669"/>
    <property type="project" value="UniProtKB-UniRule"/>
</dbReference>
<keyword evidence="1" id="KW-0539">Nucleus</keyword>
<comment type="function">
    <text evidence="1">Key enzyme involved in DNA replication and DNA repair. Involved in Okazaki fragments processing by cleaving long flaps that escape FEN1: flaps that are longer than 27 nucleotides are coated by replication protein A complex (RPA), leading to recruit DNA2 which cleaves the flap until it is too short to bind RPA and becomes a substrate for FEN1. Also involved in 5'-end resection of DNA during double-strand break (DSB) repair by mediating the cleavage of 5'-ssDNA.</text>
</comment>